<keyword evidence="6" id="KW-0408">Iron</keyword>
<comment type="caution">
    <text evidence="10">The sequence shown here is derived from an EMBL/GenBank/DDBJ whole genome shotgun (WGS) entry which is preliminary data.</text>
</comment>
<feature type="domain" description="Aminotransferase class V" evidence="9">
    <location>
        <begin position="2"/>
        <end position="370"/>
    </location>
</feature>
<name>A0A6I2GFF8_9LACT</name>
<dbReference type="PIRSF" id="PIRSF005572">
    <property type="entry name" value="NifS"/>
    <property type="match status" value="1"/>
</dbReference>
<dbReference type="AlphaFoldDB" id="A0A6I2GFF8"/>
<comment type="cofactor">
    <cofactor evidence="1">
        <name>pyridoxal 5'-phosphate</name>
        <dbReference type="ChEBI" id="CHEBI:597326"/>
    </cofactor>
</comment>
<dbReference type="Pfam" id="PF00266">
    <property type="entry name" value="Aminotran_5"/>
    <property type="match status" value="1"/>
</dbReference>
<protein>
    <submittedName>
        <fullName evidence="10">Aminotransferase class V-fold PLP-dependent enzyme</fullName>
    </submittedName>
</protein>
<dbReference type="GO" id="GO:0051536">
    <property type="term" value="F:iron-sulfur cluster binding"/>
    <property type="evidence" value="ECO:0007669"/>
    <property type="project" value="UniProtKB-KW"/>
</dbReference>
<proteinExistence type="inferred from homology"/>
<keyword evidence="5" id="KW-0663">Pyridoxal phosphate</keyword>
<dbReference type="RefSeq" id="WP_153863472.1">
    <property type="nucleotide sequence ID" value="NZ_WJQS01000004.1"/>
</dbReference>
<dbReference type="EMBL" id="WJQS01000004">
    <property type="protein sequence ID" value="MRI85424.1"/>
    <property type="molecule type" value="Genomic_DNA"/>
</dbReference>
<keyword evidence="4" id="KW-0479">Metal-binding</keyword>
<organism evidence="10 11">
    <name type="scientific">Fundicoccus ignavus</name>
    <dbReference type="NCBI Taxonomy" id="2664442"/>
    <lineage>
        <taxon>Bacteria</taxon>
        <taxon>Bacillati</taxon>
        <taxon>Bacillota</taxon>
        <taxon>Bacilli</taxon>
        <taxon>Lactobacillales</taxon>
        <taxon>Aerococcaceae</taxon>
        <taxon>Fundicoccus</taxon>
    </lineage>
</organism>
<keyword evidence="7" id="KW-0411">Iron-sulfur</keyword>
<comment type="catalytic activity">
    <reaction evidence="8">
        <text>(sulfur carrier)-H + L-cysteine = (sulfur carrier)-SH + L-alanine</text>
        <dbReference type="Rhea" id="RHEA:43892"/>
        <dbReference type="Rhea" id="RHEA-COMP:14737"/>
        <dbReference type="Rhea" id="RHEA-COMP:14739"/>
        <dbReference type="ChEBI" id="CHEBI:29917"/>
        <dbReference type="ChEBI" id="CHEBI:35235"/>
        <dbReference type="ChEBI" id="CHEBI:57972"/>
        <dbReference type="ChEBI" id="CHEBI:64428"/>
        <dbReference type="EC" id="2.8.1.7"/>
    </reaction>
</comment>
<evidence type="ECO:0000256" key="4">
    <source>
        <dbReference type="ARBA" id="ARBA00022723"/>
    </source>
</evidence>
<dbReference type="InterPro" id="IPR015424">
    <property type="entry name" value="PyrdxlP-dep_Trfase"/>
</dbReference>
<evidence type="ECO:0000256" key="3">
    <source>
        <dbReference type="ARBA" id="ARBA00022679"/>
    </source>
</evidence>
<sequence length="381" mass="42701">MIYLDYAATTPVRDEVVQTIQEALIESFGNPSSTYRIGKSTKYLLTQARKSLANLLNVSEHDIFFTSGATESNNWAIRSQAELARKLGKGNHIIVSAIEHPSVMETLVFLEQEGFEITYIHPNSDGEVTAAAFVKATKDQTIGWIAMAVNNEVGSILPVFELGELAREKSLWFHVDAVQALGHLDWDYSELACTSFVGSGHKFYAPKGIGFMVYQPWDKQMKLTPLIFGGGQEANKRSGTENVPYVLGMVRALELLAEEKNSILEHHNDLQNYLYDQLNQHQIAFERNGNPKAKVPYIHNIWLKDLMASQLLILMDLAGIYISAGSACSAGSLTDSKILKAYYPETPERWSQSIRLSFGKESTKADIDKFIIQIKKFIERK</sequence>
<keyword evidence="3 10" id="KW-0808">Transferase</keyword>
<dbReference type="PANTHER" id="PTHR11601:SF34">
    <property type="entry name" value="CYSTEINE DESULFURASE"/>
    <property type="match status" value="1"/>
</dbReference>
<keyword evidence="11" id="KW-1185">Reference proteome</keyword>
<dbReference type="GO" id="GO:0031071">
    <property type="term" value="F:cysteine desulfurase activity"/>
    <property type="evidence" value="ECO:0007669"/>
    <property type="project" value="UniProtKB-EC"/>
</dbReference>
<dbReference type="InterPro" id="IPR015421">
    <property type="entry name" value="PyrdxlP-dep_Trfase_major"/>
</dbReference>
<dbReference type="PANTHER" id="PTHR11601">
    <property type="entry name" value="CYSTEINE DESULFURYLASE FAMILY MEMBER"/>
    <property type="match status" value="1"/>
</dbReference>
<dbReference type="Gene3D" id="1.10.260.50">
    <property type="match status" value="1"/>
</dbReference>
<dbReference type="GO" id="GO:0046872">
    <property type="term" value="F:metal ion binding"/>
    <property type="evidence" value="ECO:0007669"/>
    <property type="project" value="UniProtKB-KW"/>
</dbReference>
<dbReference type="InterPro" id="IPR000192">
    <property type="entry name" value="Aminotrans_V_dom"/>
</dbReference>
<reference evidence="10 11" key="1">
    <citation type="submission" date="2019-11" db="EMBL/GenBank/DDBJ databases">
        <title>Characterisation of Fundicoccus ignavus gen. nov. sp. nov., a novel genus of the family Aerococcaceae isolated from bulk tank milk.</title>
        <authorList>
            <person name="Siebert A."/>
            <person name="Huptas C."/>
            <person name="Wenning M."/>
            <person name="Scherer S."/>
            <person name="Doll E.V."/>
        </authorList>
    </citation>
    <scope>NUCLEOTIDE SEQUENCE [LARGE SCALE GENOMIC DNA]</scope>
    <source>
        <strain evidence="10 11">WS4759</strain>
    </source>
</reference>
<dbReference type="Gene3D" id="3.90.1150.10">
    <property type="entry name" value="Aspartate Aminotransferase, domain 1"/>
    <property type="match status" value="1"/>
</dbReference>
<dbReference type="Proteomes" id="UP000430975">
    <property type="component" value="Unassembled WGS sequence"/>
</dbReference>
<dbReference type="Gene3D" id="3.40.640.10">
    <property type="entry name" value="Type I PLP-dependent aspartate aminotransferase-like (Major domain)"/>
    <property type="match status" value="1"/>
</dbReference>
<evidence type="ECO:0000259" key="9">
    <source>
        <dbReference type="Pfam" id="PF00266"/>
    </source>
</evidence>
<evidence type="ECO:0000256" key="5">
    <source>
        <dbReference type="ARBA" id="ARBA00022898"/>
    </source>
</evidence>
<evidence type="ECO:0000256" key="8">
    <source>
        <dbReference type="ARBA" id="ARBA00050776"/>
    </source>
</evidence>
<dbReference type="GO" id="GO:0008483">
    <property type="term" value="F:transaminase activity"/>
    <property type="evidence" value="ECO:0007669"/>
    <property type="project" value="UniProtKB-KW"/>
</dbReference>
<evidence type="ECO:0000256" key="7">
    <source>
        <dbReference type="ARBA" id="ARBA00023014"/>
    </source>
</evidence>
<dbReference type="SUPFAM" id="SSF53383">
    <property type="entry name" value="PLP-dependent transferases"/>
    <property type="match status" value="1"/>
</dbReference>
<dbReference type="InterPro" id="IPR016454">
    <property type="entry name" value="Cysteine_dSase"/>
</dbReference>
<evidence type="ECO:0000313" key="10">
    <source>
        <dbReference type="EMBL" id="MRI85424.1"/>
    </source>
</evidence>
<evidence type="ECO:0000256" key="6">
    <source>
        <dbReference type="ARBA" id="ARBA00023004"/>
    </source>
</evidence>
<evidence type="ECO:0000313" key="11">
    <source>
        <dbReference type="Proteomes" id="UP000430975"/>
    </source>
</evidence>
<gene>
    <name evidence="10" type="ORF">GIY09_05975</name>
</gene>
<comment type="similarity">
    <text evidence="2">Belongs to the class-V pyridoxal-phosphate-dependent aminotransferase family. NifS/IscS subfamily.</text>
</comment>
<evidence type="ECO:0000256" key="1">
    <source>
        <dbReference type="ARBA" id="ARBA00001933"/>
    </source>
</evidence>
<accession>A0A6I2GFF8</accession>
<evidence type="ECO:0000256" key="2">
    <source>
        <dbReference type="ARBA" id="ARBA00006490"/>
    </source>
</evidence>
<dbReference type="InterPro" id="IPR015422">
    <property type="entry name" value="PyrdxlP-dep_Trfase_small"/>
</dbReference>
<keyword evidence="10" id="KW-0032">Aminotransferase</keyword>